<sequence>MRSVILFSGDFGRLPRYDRRKQGGISGDNVDDAPEGVDPNVPNVARMYDYFLDGKDNFAADRAAAEQILKNFPHTKEAARSNRAFLRRAVRHLVDLGARQIVDLGAGLPTQGNTHEIAPEARVVYVDYDAVVCVHGRALLARRDDVDFLQADVREPEALLDRLAGLVDFDRPVAFLMLTVLHFIPDDLAYEVVTKLRDASAPGSHLVISHAVDNAPDTTPQALEVYRKATAALNLRTREDILRFFDGYELAEPGLVHPYDWRTDDPGEPGKGITFGYVGVGRKP</sequence>
<accession>A0A4R4UKW4</accession>
<gene>
    <name evidence="2" type="ORF">E1292_44445</name>
</gene>
<name>A0A4R4UKW4_9ACTN</name>
<dbReference type="Proteomes" id="UP000295258">
    <property type="component" value="Unassembled WGS sequence"/>
</dbReference>
<dbReference type="InterPro" id="IPR029063">
    <property type="entry name" value="SAM-dependent_MTases_sf"/>
</dbReference>
<protein>
    <submittedName>
        <fullName evidence="2">SAM-dependent methyltransferase</fullName>
    </submittedName>
</protein>
<evidence type="ECO:0000256" key="1">
    <source>
        <dbReference type="SAM" id="MobiDB-lite"/>
    </source>
</evidence>
<dbReference type="Pfam" id="PF04672">
    <property type="entry name" value="Methyltransf_19"/>
    <property type="match status" value="1"/>
</dbReference>
<organism evidence="2 3">
    <name type="scientific">Nonomuraea deserti</name>
    <dbReference type="NCBI Taxonomy" id="1848322"/>
    <lineage>
        <taxon>Bacteria</taxon>
        <taxon>Bacillati</taxon>
        <taxon>Actinomycetota</taxon>
        <taxon>Actinomycetes</taxon>
        <taxon>Streptosporangiales</taxon>
        <taxon>Streptosporangiaceae</taxon>
        <taxon>Nonomuraea</taxon>
    </lineage>
</organism>
<keyword evidence="2" id="KW-0489">Methyltransferase</keyword>
<dbReference type="Gene3D" id="3.40.50.150">
    <property type="entry name" value="Vaccinia Virus protein VP39"/>
    <property type="match status" value="1"/>
</dbReference>
<dbReference type="GO" id="GO:0032259">
    <property type="term" value="P:methylation"/>
    <property type="evidence" value="ECO:0007669"/>
    <property type="project" value="UniProtKB-KW"/>
</dbReference>
<feature type="region of interest" description="Disordered" evidence="1">
    <location>
        <begin position="18"/>
        <end position="37"/>
    </location>
</feature>
<dbReference type="SUPFAM" id="SSF53335">
    <property type="entry name" value="S-adenosyl-L-methionine-dependent methyltransferases"/>
    <property type="match status" value="1"/>
</dbReference>
<dbReference type="PIRSF" id="PIRSF017393">
    <property type="entry name" value="MTase_SAV2177"/>
    <property type="match status" value="1"/>
</dbReference>
<comment type="caution">
    <text evidence="2">The sequence shown here is derived from an EMBL/GenBank/DDBJ whole genome shotgun (WGS) entry which is preliminary data.</text>
</comment>
<evidence type="ECO:0000313" key="3">
    <source>
        <dbReference type="Proteomes" id="UP000295258"/>
    </source>
</evidence>
<reference evidence="2 3" key="1">
    <citation type="submission" date="2019-03" db="EMBL/GenBank/DDBJ databases">
        <title>Draft genome sequences of novel Actinobacteria.</title>
        <authorList>
            <person name="Sahin N."/>
            <person name="Ay H."/>
            <person name="Saygin H."/>
        </authorList>
    </citation>
    <scope>NUCLEOTIDE SEQUENCE [LARGE SCALE GENOMIC DNA]</scope>
    <source>
        <strain evidence="2 3">KC310</strain>
    </source>
</reference>
<proteinExistence type="predicted"/>
<dbReference type="EMBL" id="SMKO01000230">
    <property type="protein sequence ID" value="TDC89512.1"/>
    <property type="molecule type" value="Genomic_DNA"/>
</dbReference>
<evidence type="ECO:0000313" key="2">
    <source>
        <dbReference type="EMBL" id="TDC89512.1"/>
    </source>
</evidence>
<dbReference type="GO" id="GO:0008168">
    <property type="term" value="F:methyltransferase activity"/>
    <property type="evidence" value="ECO:0007669"/>
    <property type="project" value="UniProtKB-KW"/>
</dbReference>
<dbReference type="AlphaFoldDB" id="A0A4R4UKW4"/>
<keyword evidence="2" id="KW-0808">Transferase</keyword>
<keyword evidence="3" id="KW-1185">Reference proteome</keyword>
<dbReference type="InterPro" id="IPR006764">
    <property type="entry name" value="SAM_dep_MeTrfase_SAV2177_type"/>
</dbReference>